<comment type="catalytic activity">
    <reaction evidence="1">
        <text>Thiol-dependent hydrolysis of ester, thioester, amide, peptide and isopeptide bonds formed by the C-terminal Gly of ubiquitin (a 76-residue protein attached to proteins as an intracellular targeting signal).</text>
        <dbReference type="EC" id="3.4.19.12"/>
    </reaction>
</comment>
<evidence type="ECO:0000256" key="3">
    <source>
        <dbReference type="ARBA" id="ARBA00022837"/>
    </source>
</evidence>
<feature type="domain" description="USP" evidence="5">
    <location>
        <begin position="367"/>
        <end position="1098"/>
    </location>
</feature>
<dbReference type="PANTHER" id="PTHR21646">
    <property type="entry name" value="UBIQUITIN CARBOXYL-TERMINAL HYDROLASE"/>
    <property type="match status" value="1"/>
</dbReference>
<dbReference type="PROSITE" id="PS50222">
    <property type="entry name" value="EF_HAND_2"/>
    <property type="match status" value="1"/>
</dbReference>
<dbReference type="InterPro" id="IPR018200">
    <property type="entry name" value="USP_CS"/>
</dbReference>
<feature type="domain" description="EF-hand" evidence="4">
    <location>
        <begin position="245"/>
        <end position="272"/>
    </location>
</feature>
<dbReference type="GO" id="GO:0004843">
    <property type="term" value="F:cysteine-type deubiquitinase activity"/>
    <property type="evidence" value="ECO:0007669"/>
    <property type="project" value="UniProtKB-EC"/>
</dbReference>
<dbReference type="InterPro" id="IPR050185">
    <property type="entry name" value="Ub_carboxyl-term_hydrolase"/>
</dbReference>
<dbReference type="GO" id="GO:0005509">
    <property type="term" value="F:calcium ion binding"/>
    <property type="evidence" value="ECO:0007669"/>
    <property type="project" value="InterPro"/>
</dbReference>
<dbReference type="Pfam" id="PF00443">
    <property type="entry name" value="UCH"/>
    <property type="match status" value="1"/>
</dbReference>
<dbReference type="InterPro" id="IPR018247">
    <property type="entry name" value="EF_Hand_1_Ca_BS"/>
</dbReference>
<evidence type="ECO:0000313" key="6">
    <source>
        <dbReference type="EMBL" id="CAF1030686.1"/>
    </source>
</evidence>
<gene>
    <name evidence="6" type="ORF">SEV965_LOCUS12293</name>
</gene>
<evidence type="ECO:0000259" key="5">
    <source>
        <dbReference type="PROSITE" id="PS50235"/>
    </source>
</evidence>
<organism evidence="6 7">
    <name type="scientific">Rotaria sordida</name>
    <dbReference type="NCBI Taxonomy" id="392033"/>
    <lineage>
        <taxon>Eukaryota</taxon>
        <taxon>Metazoa</taxon>
        <taxon>Spiralia</taxon>
        <taxon>Gnathifera</taxon>
        <taxon>Rotifera</taxon>
        <taxon>Eurotatoria</taxon>
        <taxon>Bdelloidea</taxon>
        <taxon>Philodinida</taxon>
        <taxon>Philodinidae</taxon>
        <taxon>Rotaria</taxon>
    </lineage>
</organism>
<dbReference type="EC" id="3.4.19.12" evidence="2"/>
<reference evidence="6" key="1">
    <citation type="submission" date="2021-02" db="EMBL/GenBank/DDBJ databases">
        <authorList>
            <person name="Nowell W R."/>
        </authorList>
    </citation>
    <scope>NUCLEOTIDE SEQUENCE</scope>
</reference>
<evidence type="ECO:0000256" key="2">
    <source>
        <dbReference type="ARBA" id="ARBA00012759"/>
    </source>
</evidence>
<dbReference type="PROSITE" id="PS00973">
    <property type="entry name" value="USP_2"/>
    <property type="match status" value="1"/>
</dbReference>
<evidence type="ECO:0000259" key="4">
    <source>
        <dbReference type="PROSITE" id="PS50222"/>
    </source>
</evidence>
<dbReference type="InterPro" id="IPR001394">
    <property type="entry name" value="Peptidase_C19_UCH"/>
</dbReference>
<keyword evidence="3" id="KW-0106">Calcium</keyword>
<dbReference type="Gene3D" id="3.90.70.10">
    <property type="entry name" value="Cysteine proteinases"/>
    <property type="match status" value="2"/>
</dbReference>
<proteinExistence type="predicted"/>
<dbReference type="InterPro" id="IPR002048">
    <property type="entry name" value="EF_hand_dom"/>
</dbReference>
<dbReference type="GO" id="GO:0005794">
    <property type="term" value="C:Golgi apparatus"/>
    <property type="evidence" value="ECO:0007669"/>
    <property type="project" value="TreeGrafter"/>
</dbReference>
<dbReference type="PANTHER" id="PTHR21646:SF76">
    <property type="entry name" value="UBIQUITIN CARBOXYL-TERMINAL HYDROLASE 32"/>
    <property type="match status" value="1"/>
</dbReference>
<evidence type="ECO:0000313" key="7">
    <source>
        <dbReference type="Proteomes" id="UP000663889"/>
    </source>
</evidence>
<dbReference type="SUPFAM" id="SSF54001">
    <property type="entry name" value="Cysteine proteinases"/>
    <property type="match status" value="1"/>
</dbReference>
<dbReference type="PROSITE" id="PS00018">
    <property type="entry name" value="EF_HAND_1"/>
    <property type="match status" value="1"/>
</dbReference>
<dbReference type="InterPro" id="IPR028889">
    <property type="entry name" value="USP"/>
</dbReference>
<comment type="caution">
    <text evidence="6">The sequence shown here is derived from an EMBL/GenBank/DDBJ whole genome shotgun (WGS) entry which is preliminary data.</text>
</comment>
<dbReference type="PROSITE" id="PS50235">
    <property type="entry name" value="USP_3"/>
    <property type="match status" value="1"/>
</dbReference>
<dbReference type="AlphaFoldDB" id="A0A814IY47"/>
<dbReference type="Gene3D" id="1.10.238.10">
    <property type="entry name" value="EF-hand"/>
    <property type="match status" value="2"/>
</dbReference>
<dbReference type="GO" id="GO:0016579">
    <property type="term" value="P:protein deubiquitination"/>
    <property type="evidence" value="ECO:0007669"/>
    <property type="project" value="InterPro"/>
</dbReference>
<dbReference type="Proteomes" id="UP000663889">
    <property type="component" value="Unassembled WGS sequence"/>
</dbReference>
<dbReference type="EMBL" id="CAJNOU010000554">
    <property type="protein sequence ID" value="CAF1030686.1"/>
    <property type="molecule type" value="Genomic_DNA"/>
</dbReference>
<protein>
    <recommendedName>
        <fullName evidence="2">ubiquitinyl hydrolase 1</fullName>
        <ecNumber evidence="2">3.4.19.12</ecNumber>
    </recommendedName>
</protein>
<name>A0A814IY47_9BILA</name>
<accession>A0A814IY47</accession>
<dbReference type="PROSITE" id="PS00972">
    <property type="entry name" value="USP_1"/>
    <property type="match status" value="1"/>
</dbReference>
<dbReference type="SUPFAM" id="SSF47473">
    <property type="entry name" value="EF-hand"/>
    <property type="match status" value="2"/>
</dbReference>
<dbReference type="InterPro" id="IPR011992">
    <property type="entry name" value="EF-hand-dom_pair"/>
</dbReference>
<sequence length="1131" mass="130228">MGGGSTKIISYDDAAKRFFPADFERIETTFRDLTSGTGELSYTSFKRDVFAHFLPEKLAARLYQVCTSSSRSCMSLKDLICCLALIYYGTSKERMQLLYLLFAHSISNSNGILRWQDVEDFLSQCGDHPPEELDTIFQNHDEIVTQEKFLLWLESHQGHTTTITDWLMDDQRLHELLASPVDRISDQYSILAGVTHLSDIEVKDLEKTYYYLCTYSNISRQQQITLETFSNILTPVLPPILIPGFFDAFDENRDGCIDFKEFVCGISAACRGQRLERYKYPIFGEIINDLRQIDFESLDEIDCQSAGFEQNIDILLETRNNDLTWPEELYTLATRPKAIGLQSSSSSPSSNNNNSIGNVEEEGRGLIGLSNLGNTCFLNAAVQCLSHSFPLTFYFLHKYHLFEINKDNPIGMQGNIALRYGQLIAKLWSNVRGPLAPFELRDSVAKFGSSRFTDFQQHDSQEFLSFLLDGLHEDLNRVHNKPYVELKDSDNRPDEDVAYEHWDNHLARNRSIIVDLFHGLLRSQVKCRVCELKSVRFDPFNILSLPLPMDTSIYIEIKLIHLNGSRPTRYGIRLDGDVTINHLKTQLSTLSSLSIEQIGFFDIASSSCLRRNPLMDNDYTKIKQLNIRELLAYELPLIDKSSKISNDKILSTNPSLSYIKAMHRRLEPQERYLSPMTRHKIIFFGQPILIPYNSENKITNKYIYKIVFKQLERLLRNNNDSINTYNHVFNGDDSVQEGYPFILKHINEDGKKCSVCSWNRFCLGCSFEPNNKEFNYTSDTIAIEWEASAYYLRYLSNREQDVEIHSSVKLTRSLNNDSNADELSSIVRLEDCLESFIKWENLDHKEMFNCKTCRKLQPADKKLDIWKLPPCLIFHIKRFQLSNNRWIKSSRPVRFPIKSFHPSKYLGQRSSTNSLLQFHPTDDTICTSSSSSLSSITTTSDVISSSSIDNMLILSPSRLVNGNHNYLKQTNEQHKGLPPPEKINDTIKKKKKKRFGRRRKKLEVENSQSTLYPPRFSQMANRTLSFGDNSFDADNAAYNLYALICHYGVIGGGHYVAFIKNYTNQQWYCFNDSSCKPVSESILEQCSSSAYLLFYERESIDHRCYMPNVEGKKQLANEFPLTGDDRWCSLM</sequence>
<dbReference type="InterPro" id="IPR038765">
    <property type="entry name" value="Papain-like_cys_pep_sf"/>
</dbReference>
<evidence type="ECO:0000256" key="1">
    <source>
        <dbReference type="ARBA" id="ARBA00000707"/>
    </source>
</evidence>